<evidence type="ECO:0008006" key="4">
    <source>
        <dbReference type="Google" id="ProtNLM"/>
    </source>
</evidence>
<feature type="region of interest" description="Disordered" evidence="1">
    <location>
        <begin position="252"/>
        <end position="274"/>
    </location>
</feature>
<dbReference type="SUPFAM" id="SSF48576">
    <property type="entry name" value="Terpenoid synthases"/>
    <property type="match status" value="1"/>
</dbReference>
<dbReference type="InterPro" id="IPR008949">
    <property type="entry name" value="Isoprenoid_synthase_dom_sf"/>
</dbReference>
<name>A0A482YCJ8_9EURY</name>
<dbReference type="Proteomes" id="UP000291097">
    <property type="component" value="Unassembled WGS sequence"/>
</dbReference>
<dbReference type="AlphaFoldDB" id="A0A482YCJ8"/>
<dbReference type="EMBL" id="SHMP01000007">
    <property type="protein sequence ID" value="RZV06628.1"/>
    <property type="molecule type" value="Genomic_DNA"/>
</dbReference>
<dbReference type="Gene3D" id="1.10.600.10">
    <property type="entry name" value="Farnesyl Diphosphate Synthase"/>
    <property type="match status" value="1"/>
</dbReference>
<comment type="caution">
    <text evidence="2">The sequence shown here is derived from an EMBL/GenBank/DDBJ whole genome shotgun (WGS) entry which is preliminary data.</text>
</comment>
<dbReference type="RefSeq" id="WP_130501499.1">
    <property type="nucleotide sequence ID" value="NZ_SHMP01000007.1"/>
</dbReference>
<organism evidence="2 3">
    <name type="scientific">Natrinema hispanicum</name>
    <dbReference type="NCBI Taxonomy" id="392421"/>
    <lineage>
        <taxon>Archaea</taxon>
        <taxon>Methanobacteriati</taxon>
        <taxon>Methanobacteriota</taxon>
        <taxon>Stenosarchaea group</taxon>
        <taxon>Halobacteria</taxon>
        <taxon>Halobacteriales</taxon>
        <taxon>Natrialbaceae</taxon>
        <taxon>Natrinema</taxon>
    </lineage>
</organism>
<gene>
    <name evidence="2" type="ORF">BDK88_3649</name>
</gene>
<evidence type="ECO:0000256" key="1">
    <source>
        <dbReference type="SAM" id="MobiDB-lite"/>
    </source>
</evidence>
<sequence>MTDPVPLSSSQIDRQLESVLSDTEEAGLPLVREVLQEPRDRWYGQLVGHAYASLTDTQDPEIVLPAATGVELLRGYVRLRNRLFVTLSGKGIHSLTLEPAPALLAGDYLYTAAFTSLRSIPDVPSSDCFEVLTTVLGTITEAFTRVYTSAESASYDPATFLDETAGSLGKGAAVLGATLAGVDDLHRRHFARFGYGLSTVRQVDRVLEVNPKEAMVVLPMVDESQLRIHAQRRQDDADRALDALSKTTDVTGLTSFTESKENRANPGGNNETFD</sequence>
<evidence type="ECO:0000313" key="3">
    <source>
        <dbReference type="Proteomes" id="UP000291097"/>
    </source>
</evidence>
<reference evidence="2 3" key="1">
    <citation type="submission" date="2019-02" db="EMBL/GenBank/DDBJ databases">
        <title>Genomic Encyclopedia of Archaeal and Bacterial Type Strains, Phase II (KMG-II): from individual species to whole genera.</title>
        <authorList>
            <person name="Goeker M."/>
        </authorList>
    </citation>
    <scope>NUCLEOTIDE SEQUENCE [LARGE SCALE GENOMIC DNA]</scope>
    <source>
        <strain evidence="2 3">DSM 18328</strain>
    </source>
</reference>
<protein>
    <recommendedName>
        <fullName evidence="4">Polyprenyl synthetase</fullName>
    </recommendedName>
</protein>
<accession>A0A482YCJ8</accession>
<proteinExistence type="predicted"/>
<evidence type="ECO:0000313" key="2">
    <source>
        <dbReference type="EMBL" id="RZV06628.1"/>
    </source>
</evidence>